<sequence length="405" mass="46614">MKGIFGKDIKHSSIKKLMENLKNGSVPKLNWKAKKGLSESELGFYHQKTVYLNENLIFEAEKDSKKNWLLFRVMLEETGHYIEDLLRNYYDDIGGETSGDEGTIFAADFIKYNNLLNKDFNYASFKIKNSKGEIRDFEGKVDSNNPSREEKSKDLIFIEDDLDDHGLVTLKNGEKINVEFFKIRGGAAIHEEITKTAAKKVGFVYDYRLDEGCAWPDVPCNSNNIETCYYRTWRDLDKKGTLAYESHNGSKQFWHSMAPKGKNTNEQVRNLILNQAKIWFTEAIKRKGDDGLFEIGKILHMVQDSYSLSHVQRNSKDEIIKFQGYDAQDSHKHGEPDKQGKSKEAMKATVASEIVLLVFKRHREEWKDLKVSIKVLENVLLEKIYPIEKGQENKIAGGSLEAYKK</sequence>
<feature type="region of interest" description="Disordered" evidence="1">
    <location>
        <begin position="325"/>
        <end position="346"/>
    </location>
</feature>
<accession>A0AA94F2Q7</accession>
<feature type="compositionally biased region" description="Basic and acidic residues" evidence="1">
    <location>
        <begin position="328"/>
        <end position="346"/>
    </location>
</feature>
<evidence type="ECO:0000256" key="1">
    <source>
        <dbReference type="SAM" id="MobiDB-lite"/>
    </source>
</evidence>
<dbReference type="EMBL" id="RWGX01000004">
    <property type="protein sequence ID" value="RVU88138.1"/>
    <property type="molecule type" value="Genomic_DNA"/>
</dbReference>
<proteinExistence type="predicted"/>
<evidence type="ECO:0008006" key="3">
    <source>
        <dbReference type="Google" id="ProtNLM"/>
    </source>
</evidence>
<comment type="caution">
    <text evidence="2">The sequence shown here is derived from an EMBL/GenBank/DDBJ whole genome shotgun (WGS) entry which is preliminary data.</text>
</comment>
<reference evidence="2" key="1">
    <citation type="submission" date="2018-12" db="EMBL/GenBank/DDBJ databases">
        <title>Draft genome sequence of Flaovobacterium columnare BGFS27 isolated from channel catfish in Alabama.</title>
        <authorList>
            <person name="Cai W."/>
            <person name="Arias C."/>
        </authorList>
    </citation>
    <scope>NUCLEOTIDE SEQUENCE [LARGE SCALE GENOMIC DNA]</scope>
    <source>
        <strain evidence="2">BGFS27</strain>
    </source>
</reference>
<evidence type="ECO:0000313" key="2">
    <source>
        <dbReference type="EMBL" id="RVU88138.1"/>
    </source>
</evidence>
<dbReference type="RefSeq" id="WP_127822055.1">
    <property type="nucleotide sequence ID" value="NZ_RWGX02000016.1"/>
</dbReference>
<organism evidence="2">
    <name type="scientific">Flavobacterium columnare</name>
    <dbReference type="NCBI Taxonomy" id="996"/>
    <lineage>
        <taxon>Bacteria</taxon>
        <taxon>Pseudomonadati</taxon>
        <taxon>Bacteroidota</taxon>
        <taxon>Flavobacteriia</taxon>
        <taxon>Flavobacteriales</taxon>
        <taxon>Flavobacteriaceae</taxon>
        <taxon>Flavobacterium</taxon>
    </lineage>
</organism>
<protein>
    <recommendedName>
        <fullName evidence="3">Phospholipase C/D domain-containing protein</fullName>
    </recommendedName>
</protein>
<dbReference type="AlphaFoldDB" id="A0AA94F2Q7"/>
<gene>
    <name evidence="2" type="ORF">EJB19_08015</name>
</gene>
<name>A0AA94F2Q7_9FLAO</name>